<dbReference type="Proteomes" id="UP001058124">
    <property type="component" value="Unassembled WGS sequence"/>
</dbReference>
<reference evidence="3" key="1">
    <citation type="submission" date="2022-06" db="EMBL/GenBank/DDBJ databases">
        <title>Draft genome sequences of Leminorella grimontii str. JCM5902.</title>
        <authorList>
            <person name="Wakabayashi Y."/>
            <person name="Kojima K."/>
        </authorList>
    </citation>
    <scope>NUCLEOTIDE SEQUENCE</scope>
    <source>
        <strain evidence="3">JCM 5902</strain>
    </source>
</reference>
<keyword evidence="1" id="KW-0732">Signal</keyword>
<feature type="signal peptide" evidence="1">
    <location>
        <begin position="1"/>
        <end position="20"/>
    </location>
</feature>
<evidence type="ECO:0000259" key="2">
    <source>
        <dbReference type="Pfam" id="PF03886"/>
    </source>
</evidence>
<dbReference type="Pfam" id="PF03886">
    <property type="entry name" value="ABC_trans_aux"/>
    <property type="match status" value="1"/>
</dbReference>
<dbReference type="AlphaFoldDB" id="A0AAV5N5I1"/>
<evidence type="ECO:0000256" key="1">
    <source>
        <dbReference type="SAM" id="SignalP"/>
    </source>
</evidence>
<dbReference type="EMBL" id="BRLH01000004">
    <property type="protein sequence ID" value="GKX56153.1"/>
    <property type="molecule type" value="Genomic_DNA"/>
</dbReference>
<evidence type="ECO:0000313" key="3">
    <source>
        <dbReference type="EMBL" id="GKX56153.1"/>
    </source>
</evidence>
<proteinExistence type="predicted"/>
<protein>
    <recommendedName>
        <fullName evidence="2">ABC-type transport auxiliary lipoprotein component domain-containing protein</fullName>
    </recommendedName>
</protein>
<dbReference type="Gene3D" id="3.40.50.10610">
    <property type="entry name" value="ABC-type transport auxiliary lipoprotein component"/>
    <property type="match status" value="1"/>
</dbReference>
<organism evidence="3 4">
    <name type="scientific">Leminorella grimontii</name>
    <dbReference type="NCBI Taxonomy" id="82981"/>
    <lineage>
        <taxon>Bacteria</taxon>
        <taxon>Pseudomonadati</taxon>
        <taxon>Pseudomonadota</taxon>
        <taxon>Gammaproteobacteria</taxon>
        <taxon>Enterobacterales</taxon>
        <taxon>Budviciaceae</taxon>
        <taxon>Leminorella</taxon>
    </lineage>
</organism>
<dbReference type="RefSeq" id="WP_027274551.1">
    <property type="nucleotide sequence ID" value="NZ_BRLH01000004.1"/>
</dbReference>
<comment type="caution">
    <text evidence="3">The sequence shown here is derived from an EMBL/GenBank/DDBJ whole genome shotgun (WGS) entry which is preliminary data.</text>
</comment>
<gene>
    <name evidence="3" type="ORF">SOASR030_22650</name>
</gene>
<name>A0AAV5N5I1_9GAMM</name>
<dbReference type="PROSITE" id="PS51257">
    <property type="entry name" value="PROKAR_LIPOPROTEIN"/>
    <property type="match status" value="1"/>
</dbReference>
<dbReference type="NCBIfam" id="NF033620">
    <property type="entry name" value="pqiC"/>
    <property type="match status" value="1"/>
</dbReference>
<feature type="domain" description="ABC-type transport auxiliary lipoprotein component" evidence="2">
    <location>
        <begin position="25"/>
        <end position="181"/>
    </location>
</feature>
<dbReference type="InterPro" id="IPR005586">
    <property type="entry name" value="ABC_trans_aux"/>
</dbReference>
<keyword evidence="4" id="KW-1185">Reference proteome</keyword>
<dbReference type="SUPFAM" id="SSF159594">
    <property type="entry name" value="XCC0632-like"/>
    <property type="match status" value="1"/>
</dbReference>
<dbReference type="InterPro" id="IPR049736">
    <property type="entry name" value="PqiC"/>
</dbReference>
<feature type="chain" id="PRO_5043439470" description="ABC-type transport auxiliary lipoprotein component domain-containing protein" evidence="1">
    <location>
        <begin position="21"/>
        <end position="187"/>
    </location>
</feature>
<evidence type="ECO:0000313" key="4">
    <source>
        <dbReference type="Proteomes" id="UP001058124"/>
    </source>
</evidence>
<accession>A0AAV5N5I1</accession>
<sequence>MMKWKIAALALFLSACSSQAPVSYYQLPSAGGASVQAASVNPQKQLWIENVTVADFLSGTGIAYQTSDVTYTVASSNLWASGLEQQLKRALTDNLSAQLGDWLVVNQPVGSSDVDSLRVTVNAFQGRYDGHAVVSGYWVLQHKGQIVRRPFDVELPLQQDGYSELVKVLAQAWQQESVEIANVLKSQ</sequence>